<name>A0A0C2XVN2_HEBCY</name>
<reference evidence="1 2" key="1">
    <citation type="submission" date="2014-04" db="EMBL/GenBank/DDBJ databases">
        <authorList>
            <consortium name="DOE Joint Genome Institute"/>
            <person name="Kuo A."/>
            <person name="Gay G."/>
            <person name="Dore J."/>
            <person name="Kohler A."/>
            <person name="Nagy L.G."/>
            <person name="Floudas D."/>
            <person name="Copeland A."/>
            <person name="Barry K.W."/>
            <person name="Cichocki N."/>
            <person name="Veneault-Fourrey C."/>
            <person name="LaButti K."/>
            <person name="Lindquist E.A."/>
            <person name="Lipzen A."/>
            <person name="Lundell T."/>
            <person name="Morin E."/>
            <person name="Murat C."/>
            <person name="Sun H."/>
            <person name="Tunlid A."/>
            <person name="Henrissat B."/>
            <person name="Grigoriev I.V."/>
            <person name="Hibbett D.S."/>
            <person name="Martin F."/>
            <person name="Nordberg H.P."/>
            <person name="Cantor M.N."/>
            <person name="Hua S.X."/>
        </authorList>
    </citation>
    <scope>NUCLEOTIDE SEQUENCE [LARGE SCALE GENOMIC DNA]</scope>
    <source>
        <strain evidence="2">h7</strain>
    </source>
</reference>
<evidence type="ECO:0000313" key="1">
    <source>
        <dbReference type="EMBL" id="KIM41693.1"/>
    </source>
</evidence>
<organism evidence="1 2">
    <name type="scientific">Hebeloma cylindrosporum</name>
    <dbReference type="NCBI Taxonomy" id="76867"/>
    <lineage>
        <taxon>Eukaryota</taxon>
        <taxon>Fungi</taxon>
        <taxon>Dikarya</taxon>
        <taxon>Basidiomycota</taxon>
        <taxon>Agaricomycotina</taxon>
        <taxon>Agaricomycetes</taxon>
        <taxon>Agaricomycetidae</taxon>
        <taxon>Agaricales</taxon>
        <taxon>Agaricineae</taxon>
        <taxon>Hymenogastraceae</taxon>
        <taxon>Hebeloma</taxon>
    </lineage>
</organism>
<gene>
    <name evidence="1" type="ORF">M413DRAFT_444936</name>
</gene>
<reference evidence="2" key="2">
    <citation type="submission" date="2015-01" db="EMBL/GenBank/DDBJ databases">
        <title>Evolutionary Origins and Diversification of the Mycorrhizal Mutualists.</title>
        <authorList>
            <consortium name="DOE Joint Genome Institute"/>
            <consortium name="Mycorrhizal Genomics Consortium"/>
            <person name="Kohler A."/>
            <person name="Kuo A."/>
            <person name="Nagy L.G."/>
            <person name="Floudas D."/>
            <person name="Copeland A."/>
            <person name="Barry K.W."/>
            <person name="Cichocki N."/>
            <person name="Veneault-Fourrey C."/>
            <person name="LaButti K."/>
            <person name="Lindquist E.A."/>
            <person name="Lipzen A."/>
            <person name="Lundell T."/>
            <person name="Morin E."/>
            <person name="Murat C."/>
            <person name="Riley R."/>
            <person name="Ohm R."/>
            <person name="Sun H."/>
            <person name="Tunlid A."/>
            <person name="Henrissat B."/>
            <person name="Grigoriev I.V."/>
            <person name="Hibbett D.S."/>
            <person name="Martin F."/>
        </authorList>
    </citation>
    <scope>NUCLEOTIDE SEQUENCE [LARGE SCALE GENOMIC DNA]</scope>
    <source>
        <strain evidence="2">h7</strain>
    </source>
</reference>
<accession>A0A0C2XVN2</accession>
<dbReference type="HOGENOM" id="CLU_2333837_0_0_1"/>
<protein>
    <submittedName>
        <fullName evidence="1">Uncharacterized protein</fullName>
    </submittedName>
</protein>
<proteinExistence type="predicted"/>
<evidence type="ECO:0000313" key="2">
    <source>
        <dbReference type="Proteomes" id="UP000053424"/>
    </source>
</evidence>
<dbReference type="AlphaFoldDB" id="A0A0C2XVN2"/>
<sequence length="98" mass="11290">MTAVLKVVCHWGKYLSKHGMSDPGFFQRFWQSYPREERFPACCHFPNAGFGCYLMSLQLSKTIDSPIPTIMFSKPSSQFYHLEVFAEPYSVRMGVPQS</sequence>
<dbReference type="Proteomes" id="UP000053424">
    <property type="component" value="Unassembled WGS sequence"/>
</dbReference>
<keyword evidence="2" id="KW-1185">Reference proteome</keyword>
<dbReference type="EMBL" id="KN831779">
    <property type="protein sequence ID" value="KIM41693.1"/>
    <property type="molecule type" value="Genomic_DNA"/>
</dbReference>